<reference evidence="2" key="2">
    <citation type="submission" date="2020-09" db="EMBL/GenBank/DDBJ databases">
        <authorList>
            <person name="Sun Q."/>
            <person name="Ohkuma M."/>
        </authorList>
    </citation>
    <scope>NUCLEOTIDE SEQUENCE</scope>
    <source>
        <strain evidence="2">JCM 4834</strain>
    </source>
</reference>
<sequence length="111" mass="11695">MDVDVDVTVGTQRPCPAGAFGRPSGRRVPRWTPAADGVTMEGPRESAPCPLPRTGRHEGAGPMAGRFPGCRQARIPENHRAPSGNGRGCLRRPLRPAPVVAQCPGPPEGKD</sequence>
<comment type="caution">
    <text evidence="2">The sequence shown here is derived from an EMBL/GenBank/DDBJ whole genome shotgun (WGS) entry which is preliminary data.</text>
</comment>
<organism evidence="2 3">
    <name type="scientific">Streptomyces subrutilus</name>
    <dbReference type="NCBI Taxonomy" id="36818"/>
    <lineage>
        <taxon>Bacteria</taxon>
        <taxon>Bacillati</taxon>
        <taxon>Actinomycetota</taxon>
        <taxon>Actinomycetes</taxon>
        <taxon>Kitasatosporales</taxon>
        <taxon>Streptomycetaceae</taxon>
        <taxon>Streptomyces</taxon>
    </lineage>
</organism>
<accession>A0A918V0X4</accession>
<feature type="region of interest" description="Disordered" evidence="1">
    <location>
        <begin position="1"/>
        <end position="111"/>
    </location>
</feature>
<dbReference type="AlphaFoldDB" id="A0A918V0X4"/>
<evidence type="ECO:0000313" key="3">
    <source>
        <dbReference type="Proteomes" id="UP000634660"/>
    </source>
</evidence>
<reference evidence="2" key="1">
    <citation type="journal article" date="2014" name="Int. J. Syst. Evol. Microbiol.">
        <title>Complete genome sequence of Corynebacterium casei LMG S-19264T (=DSM 44701T), isolated from a smear-ripened cheese.</title>
        <authorList>
            <consortium name="US DOE Joint Genome Institute (JGI-PGF)"/>
            <person name="Walter F."/>
            <person name="Albersmeier A."/>
            <person name="Kalinowski J."/>
            <person name="Ruckert C."/>
        </authorList>
    </citation>
    <scope>NUCLEOTIDE SEQUENCE</scope>
    <source>
        <strain evidence="2">JCM 4834</strain>
    </source>
</reference>
<evidence type="ECO:0000256" key="1">
    <source>
        <dbReference type="SAM" id="MobiDB-lite"/>
    </source>
</evidence>
<name>A0A918V0X4_9ACTN</name>
<gene>
    <name evidence="2" type="ORF">GCM10010371_07790</name>
</gene>
<dbReference type="EMBL" id="BMVX01000002">
    <property type="protein sequence ID" value="GGZ50624.1"/>
    <property type="molecule type" value="Genomic_DNA"/>
</dbReference>
<protein>
    <submittedName>
        <fullName evidence="2">Uncharacterized protein</fullName>
    </submittedName>
</protein>
<proteinExistence type="predicted"/>
<dbReference type="Proteomes" id="UP000634660">
    <property type="component" value="Unassembled WGS sequence"/>
</dbReference>
<evidence type="ECO:0000313" key="2">
    <source>
        <dbReference type="EMBL" id="GGZ50624.1"/>
    </source>
</evidence>